<dbReference type="PANTHER" id="PTHR10290:SF1">
    <property type="entry name" value="DNA TOPOISOMERASE I, MITOCHONDRIAL"/>
    <property type="match status" value="1"/>
</dbReference>
<sequence>MNERLVFRWVCAERRSIQSDVPDEFLRPNLIGFQIQKKKEQIEEAKKELKEAKKAHKDAPSDKSKKLLEKKEKAVQRLCEQLKKLQLQETDREENKVIALGTSKLNYLDPRITVAWCKKHQVPIEKIYNKTQRDKFAWAIDMTDENFHRFYLLVLNEAEGAARNVNVTRESRDLEGISAAPFLRTDLTIDSAFHFMSSERSGSAAETAVGFGPD</sequence>
<dbReference type="SUPFAM" id="SSF46596">
    <property type="entry name" value="Eukaryotic DNA topoisomerase I, dispensable insert domain"/>
    <property type="match status" value="1"/>
</dbReference>
<dbReference type="InterPro" id="IPR051062">
    <property type="entry name" value="Topoisomerase_IB"/>
</dbReference>
<accession>A0A498M6N1</accession>
<evidence type="ECO:0000313" key="4">
    <source>
        <dbReference type="EMBL" id="RXN14884.1"/>
    </source>
</evidence>
<evidence type="ECO:0000256" key="2">
    <source>
        <dbReference type="SAM" id="MobiDB-lite"/>
    </source>
</evidence>
<dbReference type="Proteomes" id="UP000290572">
    <property type="component" value="Unassembled WGS sequence"/>
</dbReference>
<evidence type="ECO:0000256" key="1">
    <source>
        <dbReference type="PROSITE-ProRule" id="PRU01382"/>
    </source>
</evidence>
<dbReference type="EMBL" id="QBIY01012873">
    <property type="protein sequence ID" value="RXN14884.1"/>
    <property type="molecule type" value="Genomic_DNA"/>
</dbReference>
<dbReference type="GO" id="GO:0005694">
    <property type="term" value="C:chromosome"/>
    <property type="evidence" value="ECO:0007669"/>
    <property type="project" value="InterPro"/>
</dbReference>
<evidence type="ECO:0000259" key="3">
    <source>
        <dbReference type="Pfam" id="PF14370"/>
    </source>
</evidence>
<comment type="caution">
    <text evidence="4">The sequence shown here is derived from an EMBL/GenBank/DDBJ whole genome shotgun (WGS) entry which is preliminary data.</text>
</comment>
<comment type="similarity">
    <text evidence="1">Belongs to the type IB topoisomerase family.</text>
</comment>
<feature type="active site" description="O-(3'-phospho-DNA)-tyrosine intermediate" evidence="1">
    <location>
        <position position="107"/>
    </location>
</feature>
<name>A0A498M6N1_LABRO</name>
<keyword evidence="5" id="KW-1185">Reference proteome</keyword>
<dbReference type="GO" id="GO:0007059">
    <property type="term" value="P:chromosome segregation"/>
    <property type="evidence" value="ECO:0007669"/>
    <property type="project" value="TreeGrafter"/>
</dbReference>
<dbReference type="GO" id="GO:0003677">
    <property type="term" value="F:DNA binding"/>
    <property type="evidence" value="ECO:0007669"/>
    <property type="project" value="UniProtKB-UniRule"/>
</dbReference>
<keyword evidence="1" id="KW-0238">DNA-binding</keyword>
<reference evidence="4 5" key="1">
    <citation type="submission" date="2018-03" db="EMBL/GenBank/DDBJ databases">
        <title>Draft genome sequence of Rohu Carp (Labeo rohita).</title>
        <authorList>
            <person name="Das P."/>
            <person name="Kushwaha B."/>
            <person name="Joshi C.G."/>
            <person name="Kumar D."/>
            <person name="Nagpure N.S."/>
            <person name="Sahoo L."/>
            <person name="Das S.P."/>
            <person name="Bit A."/>
            <person name="Patnaik S."/>
            <person name="Meher P.K."/>
            <person name="Jayasankar P."/>
            <person name="Koringa P.G."/>
            <person name="Patel N.V."/>
            <person name="Hinsu A.T."/>
            <person name="Kumar R."/>
            <person name="Pandey M."/>
            <person name="Agarwal S."/>
            <person name="Srivastava S."/>
            <person name="Singh M."/>
            <person name="Iquebal M.A."/>
            <person name="Jaiswal S."/>
            <person name="Angadi U.B."/>
            <person name="Kumar N."/>
            <person name="Raza M."/>
            <person name="Shah T.M."/>
            <person name="Rai A."/>
            <person name="Jena J.K."/>
        </authorList>
    </citation>
    <scope>NUCLEOTIDE SEQUENCE [LARGE SCALE GENOMIC DNA]</scope>
    <source>
        <strain evidence="4">DASCIFA01</strain>
        <tissue evidence="4">Testis</tissue>
    </source>
</reference>
<dbReference type="InterPro" id="IPR025834">
    <property type="entry name" value="TopoI_C_dom"/>
</dbReference>
<dbReference type="Pfam" id="PF14370">
    <property type="entry name" value="Topo_C_assoc"/>
    <property type="match status" value="1"/>
</dbReference>
<dbReference type="InterPro" id="IPR018521">
    <property type="entry name" value="TopoIB_AS"/>
</dbReference>
<dbReference type="PROSITE" id="PS52038">
    <property type="entry name" value="TOPO_IB_2"/>
    <property type="match status" value="1"/>
</dbReference>
<dbReference type="PROSITE" id="PS00176">
    <property type="entry name" value="TOPO_IB_1"/>
    <property type="match status" value="1"/>
</dbReference>
<dbReference type="AlphaFoldDB" id="A0A498M6N1"/>
<dbReference type="InterPro" id="IPR014727">
    <property type="entry name" value="TopoI_cat_a/b-sub_euk"/>
</dbReference>
<proteinExistence type="inferred from homology"/>
<evidence type="ECO:0000313" key="5">
    <source>
        <dbReference type="Proteomes" id="UP000290572"/>
    </source>
</evidence>
<feature type="domain" description="Topoisomerase I C-terminal" evidence="3">
    <location>
        <begin position="80"/>
        <end position="148"/>
    </location>
</feature>
<keyword evidence="1" id="KW-0799">Topoisomerase</keyword>
<organism evidence="4 5">
    <name type="scientific">Labeo rohita</name>
    <name type="common">Indian major carp</name>
    <name type="synonym">Cyprinus rohita</name>
    <dbReference type="NCBI Taxonomy" id="84645"/>
    <lineage>
        <taxon>Eukaryota</taxon>
        <taxon>Metazoa</taxon>
        <taxon>Chordata</taxon>
        <taxon>Craniata</taxon>
        <taxon>Vertebrata</taxon>
        <taxon>Euteleostomi</taxon>
        <taxon>Actinopterygii</taxon>
        <taxon>Neopterygii</taxon>
        <taxon>Teleostei</taxon>
        <taxon>Ostariophysi</taxon>
        <taxon>Cypriniformes</taxon>
        <taxon>Cyprinidae</taxon>
        <taxon>Labeoninae</taxon>
        <taxon>Labeonini</taxon>
        <taxon>Labeo</taxon>
    </lineage>
</organism>
<dbReference type="PANTHER" id="PTHR10290">
    <property type="entry name" value="DNA TOPOISOMERASE I"/>
    <property type="match status" value="1"/>
</dbReference>
<dbReference type="SUPFAM" id="SSF56349">
    <property type="entry name" value="DNA breaking-rejoining enzymes"/>
    <property type="match status" value="1"/>
</dbReference>
<dbReference type="Gene3D" id="1.10.132.10">
    <property type="match status" value="1"/>
</dbReference>
<comment type="catalytic activity">
    <reaction evidence="1">
        <text>ATP-independent breakage of single-stranded DNA, followed by passage and rejoining.</text>
        <dbReference type="EC" id="5.6.2.1"/>
    </reaction>
</comment>
<dbReference type="InterPro" id="IPR011010">
    <property type="entry name" value="DNA_brk_join_enz"/>
</dbReference>
<gene>
    <name evidence="4" type="ORF">ROHU_028509</name>
</gene>
<protein>
    <submittedName>
        <fullName evidence="4">DNA topoisomerase mitochondrial-like isoform X1</fullName>
    </submittedName>
</protein>
<feature type="region of interest" description="Disordered" evidence="2">
    <location>
        <begin position="46"/>
        <end position="66"/>
    </location>
</feature>
<dbReference type="GO" id="GO:0003917">
    <property type="term" value="F:DNA topoisomerase type I (single strand cut, ATP-independent) activity"/>
    <property type="evidence" value="ECO:0007669"/>
    <property type="project" value="UniProtKB-UniRule"/>
</dbReference>
<dbReference type="GO" id="GO:0006265">
    <property type="term" value="P:DNA topological change"/>
    <property type="evidence" value="ECO:0007669"/>
    <property type="project" value="UniProtKB-UniRule"/>
</dbReference>
<keyword evidence="1 4" id="KW-0413">Isomerase</keyword>
<dbReference type="STRING" id="84645.A0A498M6N1"/>
<dbReference type="GO" id="GO:0006260">
    <property type="term" value="P:DNA replication"/>
    <property type="evidence" value="ECO:0007669"/>
    <property type="project" value="TreeGrafter"/>
</dbReference>
<dbReference type="GO" id="GO:0005730">
    <property type="term" value="C:nucleolus"/>
    <property type="evidence" value="ECO:0007669"/>
    <property type="project" value="TreeGrafter"/>
</dbReference>